<proteinExistence type="predicted"/>
<evidence type="ECO:0000259" key="2">
    <source>
        <dbReference type="Pfam" id="PF12680"/>
    </source>
</evidence>
<dbReference type="SUPFAM" id="SSF54427">
    <property type="entry name" value="NTF2-like"/>
    <property type="match status" value="1"/>
</dbReference>
<keyword evidence="1" id="KW-0732">Signal</keyword>
<feature type="chain" id="PRO_5005188306" description="SnoaL-like domain-containing protein" evidence="1">
    <location>
        <begin position="20"/>
        <end position="236"/>
    </location>
</feature>
<dbReference type="EMBL" id="CDMZ01000106">
    <property type="protein sequence ID" value="CEM06767.1"/>
    <property type="molecule type" value="Genomic_DNA"/>
</dbReference>
<dbReference type="Gene3D" id="3.10.450.50">
    <property type="match status" value="1"/>
</dbReference>
<sequence length="236" mass="25958">MSLVLALLAASLSLCGVGGFTLSTTRLYAGPLDSQSPAYRLRRNFLGTQTETGKFKGAVSSDLLDPFSRLRGLPSDTAEETAREKPPVAGKARCDEIVRYMWTTLQDEGSYPDGALQFMSDDIVYEDMIYSEPFVGLEQVRDFLIKTKEAAPPGFVFKLDEISDGKKACGFTWHCELESEPGRRLVRGMSFYRLNEEGKICYIQDVPEPTIKTGGLVLQGVSAVVTFMKAVGAMPK</sequence>
<name>A0A0G4F4X2_9ALVE</name>
<dbReference type="VEuPathDB" id="CryptoDB:Cvel_15054"/>
<dbReference type="Pfam" id="PF12680">
    <property type="entry name" value="SnoaL_2"/>
    <property type="match status" value="1"/>
</dbReference>
<organism evidence="3">
    <name type="scientific">Chromera velia CCMP2878</name>
    <dbReference type="NCBI Taxonomy" id="1169474"/>
    <lineage>
        <taxon>Eukaryota</taxon>
        <taxon>Sar</taxon>
        <taxon>Alveolata</taxon>
        <taxon>Colpodellida</taxon>
        <taxon>Chromeraceae</taxon>
        <taxon>Chromera</taxon>
    </lineage>
</organism>
<protein>
    <recommendedName>
        <fullName evidence="2">SnoaL-like domain-containing protein</fullName>
    </recommendedName>
</protein>
<reference evidence="3" key="1">
    <citation type="submission" date="2014-11" db="EMBL/GenBank/DDBJ databases">
        <authorList>
            <person name="Otto D Thomas"/>
            <person name="Naeem Raeece"/>
        </authorList>
    </citation>
    <scope>NUCLEOTIDE SEQUENCE</scope>
</reference>
<feature type="domain" description="SnoaL-like" evidence="2">
    <location>
        <begin position="112"/>
        <end position="202"/>
    </location>
</feature>
<dbReference type="PANTHER" id="PTHR33698">
    <property type="entry name" value="NUCLEAR TRANSPORT FACTOR 2 (NTF2)-LIKE PROTEIN"/>
    <property type="match status" value="1"/>
</dbReference>
<feature type="signal peptide" evidence="1">
    <location>
        <begin position="1"/>
        <end position="19"/>
    </location>
</feature>
<dbReference type="PANTHER" id="PTHR33698:SF3">
    <property type="entry name" value="OS09G0266000 PROTEIN"/>
    <property type="match status" value="1"/>
</dbReference>
<evidence type="ECO:0000256" key="1">
    <source>
        <dbReference type="SAM" id="SignalP"/>
    </source>
</evidence>
<dbReference type="InterPro" id="IPR037401">
    <property type="entry name" value="SnoaL-like"/>
</dbReference>
<gene>
    <name evidence="3" type="ORF">Cvel_15054</name>
</gene>
<accession>A0A0G4F4X2</accession>
<evidence type="ECO:0000313" key="3">
    <source>
        <dbReference type="EMBL" id="CEM06767.1"/>
    </source>
</evidence>
<dbReference type="InterPro" id="IPR032710">
    <property type="entry name" value="NTF2-like_dom_sf"/>
</dbReference>
<dbReference type="AlphaFoldDB" id="A0A0G4F4X2"/>